<evidence type="ECO:0000313" key="1">
    <source>
        <dbReference type="EMBL" id="KAI3734163.1"/>
    </source>
</evidence>
<protein>
    <submittedName>
        <fullName evidence="1">Uncharacterized protein</fullName>
    </submittedName>
</protein>
<dbReference type="EMBL" id="CM042050">
    <property type="protein sequence ID" value="KAI3734163.1"/>
    <property type="molecule type" value="Genomic_DNA"/>
</dbReference>
<proteinExistence type="predicted"/>
<accession>A0ACB9CJ23</accession>
<reference evidence="2" key="1">
    <citation type="journal article" date="2022" name="Mol. Ecol. Resour.">
        <title>The genomes of chicory, endive, great burdock and yacon provide insights into Asteraceae palaeo-polyploidization history and plant inulin production.</title>
        <authorList>
            <person name="Fan W."/>
            <person name="Wang S."/>
            <person name="Wang H."/>
            <person name="Wang A."/>
            <person name="Jiang F."/>
            <person name="Liu H."/>
            <person name="Zhao H."/>
            <person name="Xu D."/>
            <person name="Zhang Y."/>
        </authorList>
    </citation>
    <scope>NUCLEOTIDE SEQUENCE [LARGE SCALE GENOMIC DNA]</scope>
    <source>
        <strain evidence="2">cv. Niubang</strain>
    </source>
</reference>
<comment type="caution">
    <text evidence="1">The sequence shown here is derived from an EMBL/GenBank/DDBJ whole genome shotgun (WGS) entry which is preliminary data.</text>
</comment>
<sequence length="492" mass="54537">MSGERRAVSLESRVERWDTEAASQKELGLGNEGLPTLTFFGRVEDKSNKQEGSQASSQRRRERPTSIEWVAFSAPKDLKQWIRFHPANEKAKEAFSICLCFSLIPSSYRHRSLRQIPERDRTWTGIRERRIKVQFMRMLMLFGQDEVKEEDMAKNSRILLSALGNAVGLKRDSTSITGLLPTDLPVTGPFHSFVLLPSISRPGFLCLFCVELVESSYRRRGKGSKSGRGDPVPFIPSRVAVRLAVECAGSRGYGVTGLEPLSYGESAMPSKPVSSPESFQAFDLVQSYSLFAGIPIMLRSELSLHLRNSSLLISFLMKNTNSAKPGFQGVLCVTGPIRIPPLFPFPSAPFPRNEKEDGTLELYYLSAYCLPKILLLQLVGHRVIQISRVFRGFPMLQLPYQFGRSGMDRLNIPLGSLVLTFLCGIHSRSALGITSSSGGNSSQNPTTSPTSLPPTLSRTSIETEWFHVLSSIGYSFPFVSLSPISVSISSQD</sequence>
<name>A0ACB9CJ23_ARCLA</name>
<evidence type="ECO:0000313" key="2">
    <source>
        <dbReference type="Proteomes" id="UP001055879"/>
    </source>
</evidence>
<keyword evidence="2" id="KW-1185">Reference proteome</keyword>
<reference evidence="1 2" key="2">
    <citation type="journal article" date="2022" name="Mol. Ecol. Resour.">
        <title>The genomes of chicory, endive, great burdock and yacon provide insights into Asteraceae paleo-polyploidization history and plant inulin production.</title>
        <authorList>
            <person name="Fan W."/>
            <person name="Wang S."/>
            <person name="Wang H."/>
            <person name="Wang A."/>
            <person name="Jiang F."/>
            <person name="Liu H."/>
            <person name="Zhao H."/>
            <person name="Xu D."/>
            <person name="Zhang Y."/>
        </authorList>
    </citation>
    <scope>NUCLEOTIDE SEQUENCE [LARGE SCALE GENOMIC DNA]</scope>
    <source>
        <strain evidence="2">cv. Niubang</strain>
    </source>
</reference>
<organism evidence="1 2">
    <name type="scientific">Arctium lappa</name>
    <name type="common">Greater burdock</name>
    <name type="synonym">Lappa major</name>
    <dbReference type="NCBI Taxonomy" id="4217"/>
    <lineage>
        <taxon>Eukaryota</taxon>
        <taxon>Viridiplantae</taxon>
        <taxon>Streptophyta</taxon>
        <taxon>Embryophyta</taxon>
        <taxon>Tracheophyta</taxon>
        <taxon>Spermatophyta</taxon>
        <taxon>Magnoliopsida</taxon>
        <taxon>eudicotyledons</taxon>
        <taxon>Gunneridae</taxon>
        <taxon>Pentapetalae</taxon>
        <taxon>asterids</taxon>
        <taxon>campanulids</taxon>
        <taxon>Asterales</taxon>
        <taxon>Asteraceae</taxon>
        <taxon>Carduoideae</taxon>
        <taxon>Cardueae</taxon>
        <taxon>Arctiinae</taxon>
        <taxon>Arctium</taxon>
    </lineage>
</organism>
<gene>
    <name evidence="1" type="ORF">L6452_13626</name>
</gene>
<dbReference type="Proteomes" id="UP001055879">
    <property type="component" value="Linkage Group LG04"/>
</dbReference>